<evidence type="ECO:0000256" key="3">
    <source>
        <dbReference type="ARBA" id="ARBA00022833"/>
    </source>
</evidence>
<dbReference type="Pfam" id="PF01475">
    <property type="entry name" value="FUR"/>
    <property type="match status" value="1"/>
</dbReference>
<dbReference type="RefSeq" id="WP_012103067.1">
    <property type="nucleotide sequence ID" value="NZ_CP018335.1"/>
</dbReference>
<dbReference type="GO" id="GO:1900376">
    <property type="term" value="P:regulation of secondary metabolite biosynthetic process"/>
    <property type="evidence" value="ECO:0007669"/>
    <property type="project" value="TreeGrafter"/>
</dbReference>
<evidence type="ECO:0000256" key="7">
    <source>
        <dbReference type="PIRSR" id="PIRSR602481-1"/>
    </source>
</evidence>
<dbReference type="GO" id="GO:0008270">
    <property type="term" value="F:zinc ion binding"/>
    <property type="evidence" value="ECO:0007669"/>
    <property type="project" value="TreeGrafter"/>
</dbReference>
<dbReference type="SUPFAM" id="SSF46785">
    <property type="entry name" value="Winged helix' DNA-binding domain"/>
    <property type="match status" value="1"/>
</dbReference>
<dbReference type="Gene3D" id="1.10.10.10">
    <property type="entry name" value="Winged helix-like DNA-binding domain superfamily/Winged helix DNA-binding domain"/>
    <property type="match status" value="1"/>
</dbReference>
<keyword evidence="8" id="KW-0408">Iron</keyword>
<evidence type="ECO:0000313" key="9">
    <source>
        <dbReference type="EMBL" id="APM40017.1"/>
    </source>
</evidence>
<organism evidence="9 10">
    <name type="scientific">Clostridium kluyveri</name>
    <dbReference type="NCBI Taxonomy" id="1534"/>
    <lineage>
        <taxon>Bacteria</taxon>
        <taxon>Bacillati</taxon>
        <taxon>Bacillota</taxon>
        <taxon>Clostridia</taxon>
        <taxon>Eubacteriales</taxon>
        <taxon>Clostridiaceae</taxon>
        <taxon>Clostridium</taxon>
    </lineage>
</organism>
<dbReference type="InterPro" id="IPR043135">
    <property type="entry name" value="Fur_C"/>
</dbReference>
<keyword evidence="3 7" id="KW-0862">Zinc</keyword>
<dbReference type="GO" id="GO:0045892">
    <property type="term" value="P:negative regulation of DNA-templated transcription"/>
    <property type="evidence" value="ECO:0007669"/>
    <property type="project" value="TreeGrafter"/>
</dbReference>
<reference evidence="9 10" key="1">
    <citation type="submission" date="2016-12" db="EMBL/GenBank/DDBJ databases">
        <title>Complete genome sequence of Clostridium kluyveri JZZ isolated from the pit mud of a Chinese flavor liquor-making factory.</title>
        <authorList>
            <person name="Wang Y."/>
        </authorList>
    </citation>
    <scope>NUCLEOTIDE SEQUENCE [LARGE SCALE GENOMIC DNA]</scope>
    <source>
        <strain evidence="9 10">JZZ</strain>
    </source>
</reference>
<feature type="binding site" evidence="7">
    <location>
        <position position="132"/>
    </location>
    <ligand>
        <name>Zn(2+)</name>
        <dbReference type="ChEBI" id="CHEBI:29105"/>
    </ligand>
</feature>
<evidence type="ECO:0000313" key="10">
    <source>
        <dbReference type="Proteomes" id="UP000184604"/>
    </source>
</evidence>
<name>A0A1L5FAL9_CLOKL</name>
<dbReference type="AlphaFoldDB" id="A0A1L5FAL9"/>
<dbReference type="GO" id="GO:0000976">
    <property type="term" value="F:transcription cis-regulatory region binding"/>
    <property type="evidence" value="ECO:0007669"/>
    <property type="project" value="TreeGrafter"/>
</dbReference>
<evidence type="ECO:0000256" key="8">
    <source>
        <dbReference type="PIRSR" id="PIRSR602481-2"/>
    </source>
</evidence>
<feature type="binding site" evidence="7">
    <location>
        <position position="91"/>
    </location>
    <ligand>
        <name>Zn(2+)</name>
        <dbReference type="ChEBI" id="CHEBI:29105"/>
    </ligand>
</feature>
<keyword evidence="2" id="KW-0678">Repressor</keyword>
<dbReference type="InterPro" id="IPR002481">
    <property type="entry name" value="FUR"/>
</dbReference>
<evidence type="ECO:0000256" key="1">
    <source>
        <dbReference type="ARBA" id="ARBA00007957"/>
    </source>
</evidence>
<sequence>MDIEKYLRKYGIKVTQARLNILDILYKSESAINVEDLFQEYKKKNINVDLSTIYRTLELFENKKIIRKFDLDKGRYSYAVIRKNHKHILQCKVCEKQVEIDCPMQQIEEIIKSKTDFVLVDEELDFKISGICKDCRNKQLKP</sequence>
<evidence type="ECO:0000256" key="4">
    <source>
        <dbReference type="ARBA" id="ARBA00023015"/>
    </source>
</evidence>
<dbReference type="CDD" id="cd07153">
    <property type="entry name" value="Fur_like"/>
    <property type="match status" value="1"/>
</dbReference>
<accession>A0A1L5FAL9</accession>
<feature type="binding site" evidence="7">
    <location>
        <position position="94"/>
    </location>
    <ligand>
        <name>Zn(2+)</name>
        <dbReference type="ChEBI" id="CHEBI:29105"/>
    </ligand>
</feature>
<dbReference type="OrthoDB" id="8659436at2"/>
<dbReference type="GO" id="GO:0003700">
    <property type="term" value="F:DNA-binding transcription factor activity"/>
    <property type="evidence" value="ECO:0007669"/>
    <property type="project" value="InterPro"/>
</dbReference>
<keyword evidence="6" id="KW-0804">Transcription</keyword>
<dbReference type="PANTHER" id="PTHR33202">
    <property type="entry name" value="ZINC UPTAKE REGULATION PROTEIN"/>
    <property type="match status" value="1"/>
</dbReference>
<comment type="cofactor">
    <cofactor evidence="7">
        <name>Zn(2+)</name>
        <dbReference type="ChEBI" id="CHEBI:29105"/>
    </cofactor>
    <text evidence="7">Binds 1 zinc ion per subunit.</text>
</comment>
<dbReference type="PANTHER" id="PTHR33202:SF8">
    <property type="entry name" value="PEROXIDE-RESPONSIVE REPRESSOR PERR"/>
    <property type="match status" value="1"/>
</dbReference>
<keyword evidence="7" id="KW-0479">Metal-binding</keyword>
<comment type="cofactor">
    <cofactor evidence="8">
        <name>Mn(2+)</name>
        <dbReference type="ChEBI" id="CHEBI:29035"/>
    </cofactor>
    <cofactor evidence="8">
        <name>Fe(2+)</name>
        <dbReference type="ChEBI" id="CHEBI:29033"/>
    </cofactor>
    <text evidence="8">Binds 1 Mn(2+) or Fe(2+) ion per subunit.</text>
</comment>
<proteinExistence type="inferred from homology"/>
<feature type="binding site" evidence="8">
    <location>
        <position position="85"/>
    </location>
    <ligand>
        <name>Fe cation</name>
        <dbReference type="ChEBI" id="CHEBI:24875"/>
    </ligand>
</feature>
<gene>
    <name evidence="9" type="ORF">BS101_15365</name>
</gene>
<comment type="similarity">
    <text evidence="1">Belongs to the Fur family.</text>
</comment>
<evidence type="ECO:0000256" key="2">
    <source>
        <dbReference type="ARBA" id="ARBA00022491"/>
    </source>
</evidence>
<keyword evidence="5" id="KW-0238">DNA-binding</keyword>
<protein>
    <submittedName>
        <fullName evidence="9">Transcriptional repressor</fullName>
    </submittedName>
</protein>
<dbReference type="Gene3D" id="3.30.1490.190">
    <property type="match status" value="1"/>
</dbReference>
<dbReference type="InterPro" id="IPR036390">
    <property type="entry name" value="WH_DNA-bd_sf"/>
</dbReference>
<keyword evidence="4" id="KW-0805">Transcription regulation</keyword>
<dbReference type="Proteomes" id="UP000184604">
    <property type="component" value="Chromosome"/>
</dbReference>
<evidence type="ECO:0000256" key="6">
    <source>
        <dbReference type="ARBA" id="ARBA00023163"/>
    </source>
</evidence>
<feature type="binding site" evidence="7">
    <location>
        <position position="135"/>
    </location>
    <ligand>
        <name>Zn(2+)</name>
        <dbReference type="ChEBI" id="CHEBI:29105"/>
    </ligand>
</feature>
<dbReference type="EMBL" id="CP018335">
    <property type="protein sequence ID" value="APM40017.1"/>
    <property type="molecule type" value="Genomic_DNA"/>
</dbReference>
<evidence type="ECO:0000256" key="5">
    <source>
        <dbReference type="ARBA" id="ARBA00023125"/>
    </source>
</evidence>
<dbReference type="InterPro" id="IPR036388">
    <property type="entry name" value="WH-like_DNA-bd_sf"/>
</dbReference>